<name>A0ABV6YP69_UNCEI</name>
<dbReference type="PANTHER" id="PTHR22911:SF76">
    <property type="entry name" value="EAMA DOMAIN-CONTAINING PROTEIN"/>
    <property type="match status" value="1"/>
</dbReference>
<dbReference type="InterPro" id="IPR037185">
    <property type="entry name" value="EmrE-like"/>
</dbReference>
<comment type="caution">
    <text evidence="3">The sequence shown here is derived from an EMBL/GenBank/DDBJ whole genome shotgun (WGS) entry which is preliminary data.</text>
</comment>
<feature type="domain" description="EamA" evidence="2">
    <location>
        <begin position="154"/>
        <end position="288"/>
    </location>
</feature>
<feature type="transmembrane region" description="Helical" evidence="1">
    <location>
        <begin position="33"/>
        <end position="51"/>
    </location>
</feature>
<feature type="transmembrane region" description="Helical" evidence="1">
    <location>
        <begin position="7"/>
        <end position="27"/>
    </location>
</feature>
<feature type="transmembrane region" description="Helical" evidence="1">
    <location>
        <begin position="152"/>
        <end position="173"/>
    </location>
</feature>
<feature type="transmembrane region" description="Helical" evidence="1">
    <location>
        <begin position="246"/>
        <end position="265"/>
    </location>
</feature>
<dbReference type="PANTHER" id="PTHR22911">
    <property type="entry name" value="ACYL-MALONYL CONDENSING ENZYME-RELATED"/>
    <property type="match status" value="1"/>
</dbReference>
<sequence>MQAERHAPAVVAFAIVVVSFAAILIRLCDAPTAIIAACRLTFATLILLPLFVRVRGQGAARVRGGVNPRQAALCSLAGLFLALHFLFWIESLKLTSVASSVMLVTTSPVFAAVFAWIALKEAVGRKTLLAILLCLVGSLIISRGAVDFGPGAIKGNVFAILGAAAFGAQFVIARSLRRTMAITEYAFLAYSAAAIILIGWALASGHSFTGFDRINYLWFLLLALGPQVFGHTSLSWALRYLPASKVAVSVLGEPVGAALLAWAFFGEVPGYTLFAGGALILYGVYLAITEKAPGRPVPAQSPPS</sequence>
<reference evidence="3 4" key="1">
    <citation type="submission" date="2024-09" db="EMBL/GenBank/DDBJ databases">
        <authorList>
            <person name="D'Angelo T."/>
        </authorList>
    </citation>
    <scope>NUCLEOTIDE SEQUENCE [LARGE SCALE GENOMIC DNA]</scope>
    <source>
        <strain evidence="3">SAG AM-311-F02</strain>
    </source>
</reference>
<feature type="transmembrane region" description="Helical" evidence="1">
    <location>
        <begin position="128"/>
        <end position="146"/>
    </location>
</feature>
<feature type="transmembrane region" description="Helical" evidence="1">
    <location>
        <begin position="185"/>
        <end position="203"/>
    </location>
</feature>
<feature type="transmembrane region" description="Helical" evidence="1">
    <location>
        <begin position="271"/>
        <end position="288"/>
    </location>
</feature>
<dbReference type="Proteomes" id="UP001594288">
    <property type="component" value="Unassembled WGS sequence"/>
</dbReference>
<keyword evidence="1" id="KW-0812">Transmembrane</keyword>
<dbReference type="SUPFAM" id="SSF103481">
    <property type="entry name" value="Multidrug resistance efflux transporter EmrE"/>
    <property type="match status" value="2"/>
</dbReference>
<feature type="domain" description="EamA" evidence="2">
    <location>
        <begin position="10"/>
        <end position="142"/>
    </location>
</feature>
<accession>A0ABV6YP69</accession>
<evidence type="ECO:0000313" key="4">
    <source>
        <dbReference type="Proteomes" id="UP001594288"/>
    </source>
</evidence>
<evidence type="ECO:0000313" key="3">
    <source>
        <dbReference type="EMBL" id="MFC1799684.1"/>
    </source>
</evidence>
<keyword evidence="4" id="KW-1185">Reference proteome</keyword>
<dbReference type="Gene3D" id="1.10.3730.20">
    <property type="match status" value="1"/>
</dbReference>
<dbReference type="InterPro" id="IPR000620">
    <property type="entry name" value="EamA_dom"/>
</dbReference>
<feature type="transmembrane region" description="Helical" evidence="1">
    <location>
        <begin position="215"/>
        <end position="234"/>
    </location>
</feature>
<evidence type="ECO:0000259" key="2">
    <source>
        <dbReference type="Pfam" id="PF00892"/>
    </source>
</evidence>
<feature type="transmembrane region" description="Helical" evidence="1">
    <location>
        <begin position="71"/>
        <end position="89"/>
    </location>
</feature>
<gene>
    <name evidence="3" type="ORF">ACFL2Z_02075</name>
</gene>
<keyword evidence="1" id="KW-1133">Transmembrane helix</keyword>
<feature type="transmembrane region" description="Helical" evidence="1">
    <location>
        <begin position="101"/>
        <end position="119"/>
    </location>
</feature>
<proteinExistence type="predicted"/>
<dbReference type="Pfam" id="PF00892">
    <property type="entry name" value="EamA"/>
    <property type="match status" value="2"/>
</dbReference>
<dbReference type="EMBL" id="JBHPEI010000022">
    <property type="protein sequence ID" value="MFC1799684.1"/>
    <property type="molecule type" value="Genomic_DNA"/>
</dbReference>
<evidence type="ECO:0000256" key="1">
    <source>
        <dbReference type="SAM" id="Phobius"/>
    </source>
</evidence>
<protein>
    <submittedName>
        <fullName evidence="3">DMT family transporter</fullName>
    </submittedName>
</protein>
<organism evidence="3 4">
    <name type="scientific">Eiseniibacteriota bacterium</name>
    <dbReference type="NCBI Taxonomy" id="2212470"/>
    <lineage>
        <taxon>Bacteria</taxon>
        <taxon>Candidatus Eiseniibacteriota</taxon>
    </lineage>
</organism>
<keyword evidence="1" id="KW-0472">Membrane</keyword>